<gene>
    <name evidence="2" type="ORF">F3B98_01580</name>
    <name evidence="1" type="ORF">F3D66_07060</name>
</gene>
<organism evidence="2 3">
    <name type="scientific">Bacteroides ovatus</name>
    <dbReference type="NCBI Taxonomy" id="28116"/>
    <lineage>
        <taxon>Bacteria</taxon>
        <taxon>Pseudomonadati</taxon>
        <taxon>Bacteroidota</taxon>
        <taxon>Bacteroidia</taxon>
        <taxon>Bacteroidales</taxon>
        <taxon>Bacteroidaceae</taxon>
        <taxon>Bacteroides</taxon>
    </lineage>
</organism>
<reference evidence="3 4" key="1">
    <citation type="journal article" date="2019" name="Nat. Med.">
        <title>A library of human gut bacterial isolates paired with longitudinal multiomics data enables mechanistic microbiome research.</title>
        <authorList>
            <person name="Poyet M."/>
            <person name="Groussin M."/>
            <person name="Gibbons S.M."/>
            <person name="Avila-Pacheco J."/>
            <person name="Jiang X."/>
            <person name="Kearney S.M."/>
            <person name="Perrotta A.R."/>
            <person name="Berdy B."/>
            <person name="Zhao S."/>
            <person name="Lieberman T.D."/>
            <person name="Swanson P.K."/>
            <person name="Smith M."/>
            <person name="Roesemann S."/>
            <person name="Alexander J.E."/>
            <person name="Rich S.A."/>
            <person name="Livny J."/>
            <person name="Vlamakis H."/>
            <person name="Clish C."/>
            <person name="Bullock K."/>
            <person name="Deik A."/>
            <person name="Scott J."/>
            <person name="Pierce K.A."/>
            <person name="Xavier R.J."/>
            <person name="Alm E.J."/>
        </authorList>
    </citation>
    <scope>NUCLEOTIDE SEQUENCE [LARGE SCALE GENOMIC DNA]</scope>
    <source>
        <strain evidence="1 4">BIOML-A134</strain>
        <strain evidence="2 3">BIOML-A14</strain>
    </source>
</reference>
<protein>
    <submittedName>
        <fullName evidence="2">Uncharacterized protein</fullName>
    </submittedName>
</protein>
<evidence type="ECO:0000313" key="3">
    <source>
        <dbReference type="Proteomes" id="UP000435985"/>
    </source>
</evidence>
<evidence type="ECO:0000313" key="1">
    <source>
        <dbReference type="EMBL" id="KAA4101958.1"/>
    </source>
</evidence>
<comment type="caution">
    <text evidence="2">The sequence shown here is derived from an EMBL/GenBank/DDBJ whole genome shotgun (WGS) entry which is preliminary data.</text>
</comment>
<accession>A0A139LCZ5</accession>
<evidence type="ECO:0000313" key="2">
    <source>
        <dbReference type="EMBL" id="KAA4666452.1"/>
    </source>
</evidence>
<dbReference type="Proteomes" id="UP000473905">
    <property type="component" value="Unassembled WGS sequence"/>
</dbReference>
<dbReference type="EMBL" id="VWFO01000002">
    <property type="protein sequence ID" value="KAA4666452.1"/>
    <property type="molecule type" value="Genomic_DNA"/>
</dbReference>
<dbReference type="EMBL" id="VWKB01000008">
    <property type="protein sequence ID" value="KAA4101958.1"/>
    <property type="molecule type" value="Genomic_DNA"/>
</dbReference>
<proteinExistence type="predicted"/>
<sequence length="116" mass="13698">MEIDPIIKQAIEIGIKLGIEAYRNERNANLKNKKILICKSDAERRFGRGVIRELIKRKFIFPYQFGIETMVDEEGDEITEPRGHIYYKLHEIIEAVEEGNILKCLQKRRTMKYNSK</sequence>
<keyword evidence="4" id="KW-1185">Reference proteome</keyword>
<dbReference type="RefSeq" id="WP_055236455.1">
    <property type="nucleotide sequence ID" value="NZ_CAXTIO010000014.1"/>
</dbReference>
<dbReference type="Proteomes" id="UP000435985">
    <property type="component" value="Unassembled WGS sequence"/>
</dbReference>
<evidence type="ECO:0000313" key="4">
    <source>
        <dbReference type="Proteomes" id="UP000473905"/>
    </source>
</evidence>
<name>A0A139LCZ5_BACOV</name>
<dbReference type="AlphaFoldDB" id="A0A139LCZ5"/>